<gene>
    <name evidence="2" type="ORF">PCOS0759_LOCUS1308</name>
</gene>
<feature type="chain" id="PRO_5031564111" description="SREBP regulating gene protein" evidence="1">
    <location>
        <begin position="24"/>
        <end position="213"/>
    </location>
</feature>
<dbReference type="EMBL" id="HBGD01001582">
    <property type="protein sequence ID" value="CAD9078076.1"/>
    <property type="molecule type" value="Transcribed_RNA"/>
</dbReference>
<feature type="signal peptide" evidence="1">
    <location>
        <begin position="1"/>
        <end position="23"/>
    </location>
</feature>
<organism evidence="2">
    <name type="scientific">Percolomonas cosmopolitus</name>
    <dbReference type="NCBI Taxonomy" id="63605"/>
    <lineage>
        <taxon>Eukaryota</taxon>
        <taxon>Discoba</taxon>
        <taxon>Heterolobosea</taxon>
        <taxon>Tetramitia</taxon>
        <taxon>Eutetramitia</taxon>
        <taxon>Percolomonadidae</taxon>
        <taxon>Percolomonas</taxon>
    </lineage>
</organism>
<reference evidence="2" key="1">
    <citation type="submission" date="2021-01" db="EMBL/GenBank/DDBJ databases">
        <authorList>
            <person name="Corre E."/>
            <person name="Pelletier E."/>
            <person name="Niang G."/>
            <person name="Scheremetjew M."/>
            <person name="Finn R."/>
            <person name="Kale V."/>
            <person name="Holt S."/>
            <person name="Cochrane G."/>
            <person name="Meng A."/>
            <person name="Brown T."/>
            <person name="Cohen L."/>
        </authorList>
    </citation>
    <scope>NUCLEOTIDE SEQUENCE</scope>
    <source>
        <strain evidence="2">WS</strain>
    </source>
</reference>
<keyword evidence="1" id="KW-0732">Signal</keyword>
<protein>
    <recommendedName>
        <fullName evidence="3">SREBP regulating gene protein</fullName>
    </recommendedName>
</protein>
<accession>A0A7S1KLV7</accession>
<name>A0A7S1KLV7_9EUKA</name>
<evidence type="ECO:0000256" key="1">
    <source>
        <dbReference type="SAM" id="SignalP"/>
    </source>
</evidence>
<evidence type="ECO:0008006" key="3">
    <source>
        <dbReference type="Google" id="ProtNLM"/>
    </source>
</evidence>
<dbReference type="AlphaFoldDB" id="A0A7S1KLV7"/>
<evidence type="ECO:0000313" key="2">
    <source>
        <dbReference type="EMBL" id="CAD9078076.1"/>
    </source>
</evidence>
<sequence>MTKNSLILLAALLLIAIVSFSESYQISSDDLSDVDNDHLFMRRSDGRKFMMRRHIPQPIGHDNDEWNVKAHGTPLQKCQAGCDTVCPIQRVTGYMIRNVAYSRSSLCLGRFHDCKADCAREANKKLFEDNDQLHHLFDIDEQQDDDEDLDSGLSLLQQCHEACGTVCPQSRGCKSFAGRCRSITFSRSPLCTGRYHDCTADCARMANKKLFGE</sequence>
<proteinExistence type="predicted"/>